<dbReference type="PANTHER" id="PTHR45528">
    <property type="entry name" value="SENSOR HISTIDINE KINASE CPXA"/>
    <property type="match status" value="1"/>
</dbReference>
<dbReference type="GO" id="GO:0005524">
    <property type="term" value="F:ATP binding"/>
    <property type="evidence" value="ECO:0007669"/>
    <property type="project" value="UniProtKB-KW"/>
</dbReference>
<dbReference type="InterPro" id="IPR036097">
    <property type="entry name" value="HisK_dim/P_sf"/>
</dbReference>
<keyword evidence="6" id="KW-0808">Transferase</keyword>
<keyword evidence="5" id="KW-0597">Phosphoprotein</keyword>
<evidence type="ECO:0000256" key="9">
    <source>
        <dbReference type="ARBA" id="ARBA00022777"/>
    </source>
</evidence>
<protein>
    <recommendedName>
        <fullName evidence="3">histidine kinase</fullName>
        <ecNumber evidence="3">2.7.13.3</ecNumber>
    </recommendedName>
</protein>
<feature type="domain" description="Histidine kinase" evidence="14">
    <location>
        <begin position="265"/>
        <end position="482"/>
    </location>
</feature>
<dbReference type="GO" id="GO:0005886">
    <property type="term" value="C:plasma membrane"/>
    <property type="evidence" value="ECO:0007669"/>
    <property type="project" value="UniProtKB-SubCell"/>
</dbReference>
<keyword evidence="13" id="KW-0472">Membrane</keyword>
<reference evidence="16" key="1">
    <citation type="journal article" date="2021" name="PeerJ">
        <title>Extensive microbial diversity within the chicken gut microbiome revealed by metagenomics and culture.</title>
        <authorList>
            <person name="Gilroy R."/>
            <person name="Ravi A."/>
            <person name="Getino M."/>
            <person name="Pursley I."/>
            <person name="Horton D.L."/>
            <person name="Alikhan N.F."/>
            <person name="Baker D."/>
            <person name="Gharbi K."/>
            <person name="Hall N."/>
            <person name="Watson M."/>
            <person name="Adriaenssens E.M."/>
            <person name="Foster-Nyarko E."/>
            <person name="Jarju S."/>
            <person name="Secka A."/>
            <person name="Antonio M."/>
            <person name="Oren A."/>
            <person name="Chaudhuri R.R."/>
            <person name="La Ragione R."/>
            <person name="Hildebrand F."/>
            <person name="Pallen M.J."/>
        </authorList>
    </citation>
    <scope>NUCLEOTIDE SEQUENCE</scope>
    <source>
        <strain evidence="16">CHK188-4685</strain>
    </source>
</reference>
<dbReference type="FunFam" id="1.10.287.130:FF:000001">
    <property type="entry name" value="Two-component sensor histidine kinase"/>
    <property type="match status" value="1"/>
</dbReference>
<keyword evidence="7" id="KW-0812">Transmembrane</keyword>
<dbReference type="AlphaFoldDB" id="A0A9D2L8W2"/>
<comment type="caution">
    <text evidence="16">The sequence shown here is derived from an EMBL/GenBank/DDBJ whole genome shotgun (WGS) entry which is preliminary data.</text>
</comment>
<dbReference type="EMBL" id="DWYS01000109">
    <property type="protein sequence ID" value="HJB08005.1"/>
    <property type="molecule type" value="Genomic_DNA"/>
</dbReference>
<dbReference type="InterPro" id="IPR050398">
    <property type="entry name" value="HssS/ArlS-like"/>
</dbReference>
<dbReference type="Pfam" id="PF00672">
    <property type="entry name" value="HAMP"/>
    <property type="match status" value="1"/>
</dbReference>
<organism evidence="16 17">
    <name type="scientific">Candidatus Enterocloster faecavium</name>
    <dbReference type="NCBI Taxonomy" id="2838560"/>
    <lineage>
        <taxon>Bacteria</taxon>
        <taxon>Bacillati</taxon>
        <taxon>Bacillota</taxon>
        <taxon>Clostridia</taxon>
        <taxon>Lachnospirales</taxon>
        <taxon>Lachnospiraceae</taxon>
        <taxon>Enterocloster</taxon>
    </lineage>
</organism>
<evidence type="ECO:0000256" key="11">
    <source>
        <dbReference type="ARBA" id="ARBA00022989"/>
    </source>
</evidence>
<dbReference type="CDD" id="cd00082">
    <property type="entry name" value="HisKA"/>
    <property type="match status" value="1"/>
</dbReference>
<evidence type="ECO:0000256" key="3">
    <source>
        <dbReference type="ARBA" id="ARBA00012438"/>
    </source>
</evidence>
<dbReference type="EC" id="2.7.13.3" evidence="3"/>
<name>A0A9D2L8W2_9FIRM</name>
<feature type="domain" description="HAMP" evidence="15">
    <location>
        <begin position="205"/>
        <end position="257"/>
    </location>
</feature>
<reference evidence="16" key="2">
    <citation type="submission" date="2021-04" db="EMBL/GenBank/DDBJ databases">
        <authorList>
            <person name="Gilroy R."/>
        </authorList>
    </citation>
    <scope>NUCLEOTIDE SEQUENCE</scope>
    <source>
        <strain evidence="16">CHK188-4685</strain>
    </source>
</reference>
<dbReference type="InterPro" id="IPR003660">
    <property type="entry name" value="HAMP_dom"/>
</dbReference>
<dbReference type="SUPFAM" id="SSF47384">
    <property type="entry name" value="Homodimeric domain of signal transducing histidine kinase"/>
    <property type="match status" value="1"/>
</dbReference>
<keyword evidence="11" id="KW-1133">Transmembrane helix</keyword>
<dbReference type="InterPro" id="IPR036890">
    <property type="entry name" value="HATPase_C_sf"/>
</dbReference>
<keyword evidence="9 16" id="KW-0418">Kinase</keyword>
<evidence type="ECO:0000256" key="13">
    <source>
        <dbReference type="ARBA" id="ARBA00023136"/>
    </source>
</evidence>
<dbReference type="Proteomes" id="UP000886804">
    <property type="component" value="Unassembled WGS sequence"/>
</dbReference>
<dbReference type="SMART" id="SM00388">
    <property type="entry name" value="HisKA"/>
    <property type="match status" value="1"/>
</dbReference>
<keyword evidence="12" id="KW-0902">Two-component regulatory system</keyword>
<dbReference type="Pfam" id="PF02518">
    <property type="entry name" value="HATPase_c"/>
    <property type="match status" value="1"/>
</dbReference>
<comment type="subcellular location">
    <subcellularLocation>
        <location evidence="2">Cell membrane</location>
        <topology evidence="2">Multi-pass membrane protein</topology>
    </subcellularLocation>
</comment>
<evidence type="ECO:0000259" key="14">
    <source>
        <dbReference type="PROSITE" id="PS50109"/>
    </source>
</evidence>
<evidence type="ECO:0000256" key="5">
    <source>
        <dbReference type="ARBA" id="ARBA00022553"/>
    </source>
</evidence>
<gene>
    <name evidence="16" type="ORF">H9716_09110</name>
</gene>
<keyword evidence="10" id="KW-0067">ATP-binding</keyword>
<dbReference type="PROSITE" id="PS50885">
    <property type="entry name" value="HAMP"/>
    <property type="match status" value="1"/>
</dbReference>
<evidence type="ECO:0000256" key="4">
    <source>
        <dbReference type="ARBA" id="ARBA00022475"/>
    </source>
</evidence>
<dbReference type="Gene3D" id="6.10.340.10">
    <property type="match status" value="1"/>
</dbReference>
<accession>A0A9D2L8W2</accession>
<evidence type="ECO:0000256" key="10">
    <source>
        <dbReference type="ARBA" id="ARBA00022840"/>
    </source>
</evidence>
<evidence type="ECO:0000256" key="8">
    <source>
        <dbReference type="ARBA" id="ARBA00022741"/>
    </source>
</evidence>
<dbReference type="PROSITE" id="PS50109">
    <property type="entry name" value="HIS_KIN"/>
    <property type="match status" value="1"/>
</dbReference>
<dbReference type="PANTHER" id="PTHR45528:SF1">
    <property type="entry name" value="SENSOR HISTIDINE KINASE CPXA"/>
    <property type="match status" value="1"/>
</dbReference>
<dbReference type="GO" id="GO:0000155">
    <property type="term" value="F:phosphorelay sensor kinase activity"/>
    <property type="evidence" value="ECO:0007669"/>
    <property type="project" value="InterPro"/>
</dbReference>
<dbReference type="SMART" id="SM00304">
    <property type="entry name" value="HAMP"/>
    <property type="match status" value="1"/>
</dbReference>
<dbReference type="SUPFAM" id="SSF158472">
    <property type="entry name" value="HAMP domain-like"/>
    <property type="match status" value="1"/>
</dbReference>
<dbReference type="Gene3D" id="3.30.565.10">
    <property type="entry name" value="Histidine kinase-like ATPase, C-terminal domain"/>
    <property type="match status" value="1"/>
</dbReference>
<sequence length="486" mass="55537">MNIVKNRRLPRIFNRMVFRLWMIMMSLVLLSVAFIWVVQIFLFERNYADAAAAETQDRLKPIMESLYTEDLASDSRFLSNMSRIAGGELMLVNGAGELLAFYTDGHSIDLNSLREDGRIWFTVRKSHEYQQMLRGEPYQKWEKANGRIFAFEIGIPVRYNGQLCYAILHNTLRLHTILELNRRQLILLTIILTLAASLLSALLSRQFTKPLYIIKNAIDHLAKNDFSVKAGLRRGDELGDLSQAVDELGQALQRVDVLRKEVIANVSHELRSPLAIIAGYAEMVRDINWRDDQQRDEDLNLIIDEAGRMSEMVNDILDYSLLQSGYIQLKKDVYNLCEIAESEVDHCQKSAAEHGIHLIFSSCTQEVLIRADALKMSQVFRNLLYNAINHTPDGQSITLSIDGNFQEGFRISVINPGEPIPEEDRQIIWERYQRSQHENGRRHGTGIGLSIVSTILEAHGMTYGVDCHDGLTIFWFHCPPQTLAES</sequence>
<comment type="catalytic activity">
    <reaction evidence="1">
        <text>ATP + protein L-histidine = ADP + protein N-phospho-L-histidine.</text>
        <dbReference type="EC" id="2.7.13.3"/>
    </reaction>
</comment>
<dbReference type="CDD" id="cd06225">
    <property type="entry name" value="HAMP"/>
    <property type="match status" value="1"/>
</dbReference>
<evidence type="ECO:0000259" key="15">
    <source>
        <dbReference type="PROSITE" id="PS50885"/>
    </source>
</evidence>
<evidence type="ECO:0000256" key="2">
    <source>
        <dbReference type="ARBA" id="ARBA00004651"/>
    </source>
</evidence>
<evidence type="ECO:0000313" key="17">
    <source>
        <dbReference type="Proteomes" id="UP000886804"/>
    </source>
</evidence>
<evidence type="ECO:0000256" key="12">
    <source>
        <dbReference type="ARBA" id="ARBA00023012"/>
    </source>
</evidence>
<evidence type="ECO:0000256" key="7">
    <source>
        <dbReference type="ARBA" id="ARBA00022692"/>
    </source>
</evidence>
<dbReference type="InterPro" id="IPR005467">
    <property type="entry name" value="His_kinase_dom"/>
</dbReference>
<keyword evidence="8" id="KW-0547">Nucleotide-binding</keyword>
<proteinExistence type="predicted"/>
<dbReference type="Pfam" id="PF00512">
    <property type="entry name" value="HisKA"/>
    <property type="match status" value="1"/>
</dbReference>
<evidence type="ECO:0000256" key="1">
    <source>
        <dbReference type="ARBA" id="ARBA00000085"/>
    </source>
</evidence>
<dbReference type="InterPro" id="IPR003594">
    <property type="entry name" value="HATPase_dom"/>
</dbReference>
<keyword evidence="4" id="KW-1003">Cell membrane</keyword>
<evidence type="ECO:0000313" key="16">
    <source>
        <dbReference type="EMBL" id="HJB08005.1"/>
    </source>
</evidence>
<dbReference type="SMART" id="SM00387">
    <property type="entry name" value="HATPase_c"/>
    <property type="match status" value="1"/>
</dbReference>
<dbReference type="SUPFAM" id="SSF55874">
    <property type="entry name" value="ATPase domain of HSP90 chaperone/DNA topoisomerase II/histidine kinase"/>
    <property type="match status" value="1"/>
</dbReference>
<dbReference type="Gene3D" id="1.10.287.130">
    <property type="match status" value="1"/>
</dbReference>
<dbReference type="InterPro" id="IPR003661">
    <property type="entry name" value="HisK_dim/P_dom"/>
</dbReference>
<evidence type="ECO:0000256" key="6">
    <source>
        <dbReference type="ARBA" id="ARBA00022679"/>
    </source>
</evidence>